<feature type="region of interest" description="Disordered" evidence="3">
    <location>
        <begin position="1000"/>
        <end position="1103"/>
    </location>
</feature>
<evidence type="ECO:0000313" key="7">
    <source>
        <dbReference type="Proteomes" id="UP000559027"/>
    </source>
</evidence>
<dbReference type="OrthoDB" id="2932404at2759"/>
<comment type="caution">
    <text evidence="6">The sequence shown here is derived from an EMBL/GenBank/DDBJ whole genome shotgun (WGS) entry which is preliminary data.</text>
</comment>
<dbReference type="Gene3D" id="3.40.50.300">
    <property type="entry name" value="P-loop containing nucleotide triphosphate hydrolases"/>
    <property type="match status" value="1"/>
</dbReference>
<feature type="compositionally biased region" description="Basic residues" evidence="3">
    <location>
        <begin position="1093"/>
        <end position="1103"/>
    </location>
</feature>
<evidence type="ECO:0008006" key="8">
    <source>
        <dbReference type="Google" id="ProtNLM"/>
    </source>
</evidence>
<dbReference type="InterPro" id="IPR056884">
    <property type="entry name" value="NPHP3-like_N"/>
</dbReference>
<dbReference type="AlphaFoldDB" id="A0A8H5FUG8"/>
<dbReference type="InterPro" id="IPR027417">
    <property type="entry name" value="P-loop_NTPase"/>
</dbReference>
<comment type="similarity">
    <text evidence="1">Belongs to the cullin family.</text>
</comment>
<keyword evidence="2" id="KW-0677">Repeat</keyword>
<feature type="domain" description="Cullin N-terminal" evidence="4">
    <location>
        <begin position="642"/>
        <end position="981"/>
    </location>
</feature>
<protein>
    <recommendedName>
        <fullName evidence="8">NACHT domain-containing protein</fullName>
    </recommendedName>
</protein>
<evidence type="ECO:0000259" key="4">
    <source>
        <dbReference type="Pfam" id="PF00888"/>
    </source>
</evidence>
<sequence>MLSNLNNTQFTNSTFVEYNQGTSGLDILLKHSTKEAAHDSYARESKDSCFPGTRTQYIQDITTWTTSADQDRRYRLFWMQGPAGVGKTTIAQSCAEETANYRALGASFFFSRDNGVVDPSRFFTTIAYQIATHTYQYRDIIEGRIRNDPTLVTKKLETQFKKLIIEPFLELERKGVELRQKAVFIDGLDECEGSTKQSTIVKLVAESIRTYGARVPFLWAFFSRREGHLAQIFSDASVSSLCWRVELPVSREIDEEIRLYLRGTLRSLPPLADAFNASSDPSEWLSGGDLDKLVELSAGLFIYAATIAKFIMDPESLGPKEQLREVLLFHSHLRNRSSWTDNHSNPMADLDAFYRLIMSRIPQKVLPVLRRVLFINHKLPADTGILANISDLSLQALEEILSKLHPVLTLKQHWRVGGWGSTSIFFYHASFMEFLVDQARSKELCILKQVHWNMVVARSLRLLNGMHNMNRIGYAEKAPRLRKLLSAIPNTNSTCFAELLFLRDELYGIFSSQAFGWCIHANLSDREVLAELQLFDFTMFRMLSPGCSLSSDLADRFPEEIRLRSMCCVIPTPLREQTEIVIAEDPPSPLARADEIWRNLSACFDHLISGTGISREFESRFATLLHKDLTSGHLRRSDLNYMYSQINQYLLICTREWAKATNFDIDQTNLEFLNGYVDKWKRYESVVEHIELIWSHWYPGFFQGPDEVGSKDASGMVRSVMLHWKTNMLPQKQTRNLTLTKFVLGLIDRRRNGDLTGDSVNDFVRSLVLLGSESVEPIKFGSFRNLDVYKQYFEDEFLQATRNYYTADAQAFLSENTLPAYLQHAEDRLLLESRIIHLPEERIPEYIKECKKSLIEDHLQLIYHEFEKLVGVDSSEEHLGRIYSLISQVDATEQLRTIFAVHVKEVVLASISHDIDQTKDGSFSEPSDAVVSTLLTIHSQYLNLVQGVFKSDEGFRQSLDQAFGELCDEHPLIGRLLCKHIQVTKPQEGHCAEAQNIATASGHDKKTSNQLPRHPTASTATKRSHESLSHTEPTAAGASTTSNSDVIENHNAQMAPKAHTEGERADVAVQDGKLEATSGDPAPSSVSAYQTSRSRKRALSARF</sequence>
<dbReference type="PANTHER" id="PTHR11932">
    <property type="entry name" value="CULLIN"/>
    <property type="match status" value="1"/>
</dbReference>
<dbReference type="InterPro" id="IPR001373">
    <property type="entry name" value="Cullin_N"/>
</dbReference>
<gene>
    <name evidence="6" type="ORF">D9756_009464</name>
</gene>
<feature type="compositionally biased region" description="Polar residues" evidence="3">
    <location>
        <begin position="1008"/>
        <end position="1021"/>
    </location>
</feature>
<name>A0A8H5FUG8_9AGAR</name>
<dbReference type="Pfam" id="PF24883">
    <property type="entry name" value="NPHP3_N"/>
    <property type="match status" value="1"/>
</dbReference>
<evidence type="ECO:0000313" key="6">
    <source>
        <dbReference type="EMBL" id="KAF5349168.1"/>
    </source>
</evidence>
<evidence type="ECO:0000256" key="3">
    <source>
        <dbReference type="SAM" id="MobiDB-lite"/>
    </source>
</evidence>
<dbReference type="GO" id="GO:0031625">
    <property type="term" value="F:ubiquitin protein ligase binding"/>
    <property type="evidence" value="ECO:0007669"/>
    <property type="project" value="InterPro"/>
</dbReference>
<dbReference type="SUPFAM" id="SSF52540">
    <property type="entry name" value="P-loop containing nucleoside triphosphate hydrolases"/>
    <property type="match status" value="1"/>
</dbReference>
<dbReference type="InterPro" id="IPR045093">
    <property type="entry name" value="Cullin"/>
</dbReference>
<proteinExistence type="inferred from homology"/>
<dbReference type="Proteomes" id="UP000559027">
    <property type="component" value="Unassembled WGS sequence"/>
</dbReference>
<organism evidence="6 7">
    <name type="scientific">Leucocoprinus leucothites</name>
    <dbReference type="NCBI Taxonomy" id="201217"/>
    <lineage>
        <taxon>Eukaryota</taxon>
        <taxon>Fungi</taxon>
        <taxon>Dikarya</taxon>
        <taxon>Basidiomycota</taxon>
        <taxon>Agaricomycotina</taxon>
        <taxon>Agaricomycetes</taxon>
        <taxon>Agaricomycetidae</taxon>
        <taxon>Agaricales</taxon>
        <taxon>Agaricineae</taxon>
        <taxon>Agaricaceae</taxon>
        <taxon>Leucocoprinus</taxon>
    </lineage>
</organism>
<dbReference type="EMBL" id="JAACJO010000017">
    <property type="protein sequence ID" value="KAF5349168.1"/>
    <property type="molecule type" value="Genomic_DNA"/>
</dbReference>
<evidence type="ECO:0000256" key="2">
    <source>
        <dbReference type="ARBA" id="ARBA00022737"/>
    </source>
</evidence>
<dbReference type="Pfam" id="PF00888">
    <property type="entry name" value="Cullin"/>
    <property type="match status" value="1"/>
</dbReference>
<dbReference type="Gene3D" id="1.20.1310.10">
    <property type="entry name" value="Cullin Repeats"/>
    <property type="match status" value="2"/>
</dbReference>
<accession>A0A8H5FUG8</accession>
<keyword evidence="7" id="KW-1185">Reference proteome</keyword>
<evidence type="ECO:0000259" key="5">
    <source>
        <dbReference type="Pfam" id="PF24883"/>
    </source>
</evidence>
<feature type="compositionally biased region" description="Polar residues" evidence="3">
    <location>
        <begin position="1037"/>
        <end position="1052"/>
    </location>
</feature>
<dbReference type="GO" id="GO:0006511">
    <property type="term" value="P:ubiquitin-dependent protein catabolic process"/>
    <property type="evidence" value="ECO:0007669"/>
    <property type="project" value="InterPro"/>
</dbReference>
<dbReference type="SUPFAM" id="SSF74788">
    <property type="entry name" value="Cullin repeat-like"/>
    <property type="match status" value="1"/>
</dbReference>
<dbReference type="InterPro" id="IPR016159">
    <property type="entry name" value="Cullin_repeat-like_dom_sf"/>
</dbReference>
<evidence type="ECO:0000256" key="1">
    <source>
        <dbReference type="ARBA" id="ARBA00006019"/>
    </source>
</evidence>
<reference evidence="6 7" key="1">
    <citation type="journal article" date="2020" name="ISME J.">
        <title>Uncovering the hidden diversity of litter-decomposition mechanisms in mushroom-forming fungi.</title>
        <authorList>
            <person name="Floudas D."/>
            <person name="Bentzer J."/>
            <person name="Ahren D."/>
            <person name="Johansson T."/>
            <person name="Persson P."/>
            <person name="Tunlid A."/>
        </authorList>
    </citation>
    <scope>NUCLEOTIDE SEQUENCE [LARGE SCALE GENOMIC DNA]</scope>
    <source>
        <strain evidence="6 7">CBS 146.42</strain>
    </source>
</reference>
<feature type="domain" description="Nephrocystin 3-like N-terminal" evidence="5">
    <location>
        <begin position="61"/>
        <end position="217"/>
    </location>
</feature>